<dbReference type="EMBL" id="JBHLZU010000009">
    <property type="protein sequence ID" value="MFB9904381.1"/>
    <property type="molecule type" value="Genomic_DNA"/>
</dbReference>
<dbReference type="PRINTS" id="PR00368">
    <property type="entry name" value="FADPNR"/>
</dbReference>
<reference evidence="12 13" key="1">
    <citation type="submission" date="2024-09" db="EMBL/GenBank/DDBJ databases">
        <authorList>
            <person name="Sun Q."/>
            <person name="Mori K."/>
        </authorList>
    </citation>
    <scope>NUCLEOTIDE SEQUENCE [LARGE SCALE GENOMIC DNA]</scope>
    <source>
        <strain evidence="12 13">TBRC 7907</strain>
    </source>
</reference>
<comment type="caution">
    <text evidence="12">The sequence shown here is derived from an EMBL/GenBank/DDBJ whole genome shotgun (WGS) entry which is preliminary data.</text>
</comment>
<accession>A0ABV5ZXD4</accession>
<keyword evidence="4" id="KW-0285">Flavoprotein</keyword>
<keyword evidence="5" id="KW-0288">FMN</keyword>
<evidence type="ECO:0000256" key="8">
    <source>
        <dbReference type="ARBA" id="ARBA00023004"/>
    </source>
</evidence>
<dbReference type="InterPro" id="IPR001155">
    <property type="entry name" value="OxRdtase_FMN_N"/>
</dbReference>
<sequence length="629" mass="65368">MSHVFQPGRIGTFRLPHRIVMGAMHLGLESKEDGGAALAEFYAERVRGGAGLIVTGGAAVNAAGAGGADYGVLTDPGFRSRLRRVAEVGGIFALQLFHAGSHGVGAVAPSAVRSKLTRSVARPMSVAEIEDTIAEFASGAAVAQRSGFSAVEVMGSEGYLIDQFLSPLTNHRSDSWGGDAVGRMKFGVEVVRAVRAAVDLPVIVRFTGADLMPGGVPAVEAARFATALVEAGADALNVGIGWHESPVPTVQALVPHGKWTSVAAEVARSVGVPVITGNRVNRISQAEEILAAGEVHLVSMSRPFLADPSLIARARDGHRSTVCVGCNQACIDRSLVGSEVSCMVNPRACRELEFPLARQRSPRRVAVVGGGPAGLQAALTSARSGSQVDLFEASAELGGQFRLARLVPGKADYGVVIEHLGAELRALGGRIHLDRPITADDLDLMRSYDRLVLATGVRPRPVSIPGASLPHVLSYASAFTSPLGPRVVVIGGGGIAVDLAHFASSAGHRVQILHRGKRIAPALGRSTRWVVLDALRRAGVGITGEVTFERISAQGVHFESASGTSELALADTVVIAAGQERCADLVEAVRAAGIDHRLVGGAHSASGLDAVRAFADGLTVTTSYLQEAL</sequence>
<keyword evidence="13" id="KW-1185">Reference proteome</keyword>
<evidence type="ECO:0000259" key="11">
    <source>
        <dbReference type="Pfam" id="PF07992"/>
    </source>
</evidence>
<dbReference type="Pfam" id="PF00724">
    <property type="entry name" value="Oxidored_FMN"/>
    <property type="match status" value="1"/>
</dbReference>
<evidence type="ECO:0000256" key="9">
    <source>
        <dbReference type="ARBA" id="ARBA00023014"/>
    </source>
</evidence>
<evidence type="ECO:0000256" key="7">
    <source>
        <dbReference type="ARBA" id="ARBA00023002"/>
    </source>
</evidence>
<dbReference type="Gene3D" id="3.50.50.60">
    <property type="entry name" value="FAD/NAD(P)-binding domain"/>
    <property type="match status" value="1"/>
</dbReference>
<evidence type="ECO:0000256" key="4">
    <source>
        <dbReference type="ARBA" id="ARBA00022630"/>
    </source>
</evidence>
<keyword evidence="7" id="KW-0560">Oxidoreductase</keyword>
<gene>
    <name evidence="12" type="ORF">ACFFQA_10580</name>
</gene>
<proteinExistence type="inferred from homology"/>
<dbReference type="PANTHER" id="PTHR42917">
    <property type="entry name" value="2,4-DIENOYL-COA REDUCTASE"/>
    <property type="match status" value="1"/>
</dbReference>
<evidence type="ECO:0000256" key="1">
    <source>
        <dbReference type="ARBA" id="ARBA00001917"/>
    </source>
</evidence>
<evidence type="ECO:0000259" key="10">
    <source>
        <dbReference type="Pfam" id="PF00724"/>
    </source>
</evidence>
<dbReference type="SUPFAM" id="SSF51395">
    <property type="entry name" value="FMN-linked oxidoreductases"/>
    <property type="match status" value="1"/>
</dbReference>
<feature type="domain" description="NADH:flavin oxidoreductase/NADH oxidase N-terminal" evidence="10">
    <location>
        <begin position="4"/>
        <end position="317"/>
    </location>
</feature>
<evidence type="ECO:0000256" key="3">
    <source>
        <dbReference type="ARBA" id="ARBA00011048"/>
    </source>
</evidence>
<dbReference type="PANTHER" id="PTHR42917:SF2">
    <property type="entry name" value="2,4-DIENOYL-COA REDUCTASE [(2E)-ENOYL-COA-PRODUCING]"/>
    <property type="match status" value="1"/>
</dbReference>
<dbReference type="Pfam" id="PF07992">
    <property type="entry name" value="Pyr_redox_2"/>
    <property type="match status" value="1"/>
</dbReference>
<evidence type="ECO:0000256" key="6">
    <source>
        <dbReference type="ARBA" id="ARBA00022723"/>
    </source>
</evidence>
<dbReference type="InterPro" id="IPR013785">
    <property type="entry name" value="Aldolase_TIM"/>
</dbReference>
<keyword evidence="6" id="KW-0479">Metal-binding</keyword>
<dbReference type="InterPro" id="IPR023753">
    <property type="entry name" value="FAD/NAD-binding_dom"/>
</dbReference>
<comment type="cofactor">
    <cofactor evidence="2">
        <name>[4Fe-4S] cluster</name>
        <dbReference type="ChEBI" id="CHEBI:49883"/>
    </cofactor>
</comment>
<keyword evidence="8" id="KW-0408">Iron</keyword>
<dbReference type="Gene3D" id="3.20.20.70">
    <property type="entry name" value="Aldolase class I"/>
    <property type="match status" value="1"/>
</dbReference>
<comment type="cofactor">
    <cofactor evidence="1">
        <name>FMN</name>
        <dbReference type="ChEBI" id="CHEBI:58210"/>
    </cofactor>
</comment>
<dbReference type="Gene3D" id="3.40.50.720">
    <property type="entry name" value="NAD(P)-binding Rossmann-like Domain"/>
    <property type="match status" value="1"/>
</dbReference>
<dbReference type="InterPro" id="IPR051793">
    <property type="entry name" value="NADH:flavin_oxidoreductase"/>
</dbReference>
<feature type="domain" description="FAD/NAD(P)-binding" evidence="11">
    <location>
        <begin position="364"/>
        <end position="587"/>
    </location>
</feature>
<comment type="similarity">
    <text evidence="3">In the N-terminal section; belongs to the NADH:flavin oxidoreductase/NADH oxidase family.</text>
</comment>
<evidence type="ECO:0000256" key="5">
    <source>
        <dbReference type="ARBA" id="ARBA00022643"/>
    </source>
</evidence>
<dbReference type="SUPFAM" id="SSF51971">
    <property type="entry name" value="Nucleotide-binding domain"/>
    <property type="match status" value="1"/>
</dbReference>
<dbReference type="Proteomes" id="UP001589693">
    <property type="component" value="Unassembled WGS sequence"/>
</dbReference>
<evidence type="ECO:0000313" key="13">
    <source>
        <dbReference type="Proteomes" id="UP001589693"/>
    </source>
</evidence>
<keyword evidence="9" id="KW-0411">Iron-sulfur</keyword>
<name>A0ABV5ZXD4_9PSEU</name>
<dbReference type="RefSeq" id="WP_377851582.1">
    <property type="nucleotide sequence ID" value="NZ_JBHLZU010000009.1"/>
</dbReference>
<dbReference type="InterPro" id="IPR036188">
    <property type="entry name" value="FAD/NAD-bd_sf"/>
</dbReference>
<protein>
    <submittedName>
        <fullName evidence="12">FAD-dependent oxidoreductase</fullName>
    </submittedName>
</protein>
<dbReference type="SUPFAM" id="SSF51905">
    <property type="entry name" value="FAD/NAD(P)-binding domain"/>
    <property type="match status" value="1"/>
</dbReference>
<evidence type="ECO:0000256" key="2">
    <source>
        <dbReference type="ARBA" id="ARBA00001966"/>
    </source>
</evidence>
<dbReference type="PRINTS" id="PR00469">
    <property type="entry name" value="PNDRDTASEII"/>
</dbReference>
<organism evidence="12 13">
    <name type="scientific">Allokutzneria oryzae</name>
    <dbReference type="NCBI Taxonomy" id="1378989"/>
    <lineage>
        <taxon>Bacteria</taxon>
        <taxon>Bacillati</taxon>
        <taxon>Actinomycetota</taxon>
        <taxon>Actinomycetes</taxon>
        <taxon>Pseudonocardiales</taxon>
        <taxon>Pseudonocardiaceae</taxon>
        <taxon>Allokutzneria</taxon>
    </lineage>
</organism>
<evidence type="ECO:0000313" key="12">
    <source>
        <dbReference type="EMBL" id="MFB9904381.1"/>
    </source>
</evidence>